<accession>A0A0R1WXS3</accession>
<sequence>MKKKRRQKKLIMFTSLLALGAFLFFFFSNQVIQQRIKEHISPSAELQKAEYEKNKQAAKVRYGASKVQTSSEVNEVDEDVEIDQLASTTTQAKKVIKYKVQPGDSLTMIAEKYNTTVEQIMQDNNLLDGNVASGVTLTIKRH</sequence>
<dbReference type="STRING" id="1423755.FC40_GL000149"/>
<dbReference type="InterPro" id="IPR036779">
    <property type="entry name" value="LysM_dom_sf"/>
</dbReference>
<reference evidence="2 3" key="1">
    <citation type="journal article" date="2015" name="Genome Announc.">
        <title>Expanding the biotechnology potential of lactobacilli through comparative genomics of 213 strains and associated genera.</title>
        <authorList>
            <person name="Sun Z."/>
            <person name="Harris H.M."/>
            <person name="McCann A."/>
            <person name="Guo C."/>
            <person name="Argimon S."/>
            <person name="Zhang W."/>
            <person name="Yang X."/>
            <person name="Jeffery I.B."/>
            <person name="Cooney J.C."/>
            <person name="Kagawa T.F."/>
            <person name="Liu W."/>
            <person name="Song Y."/>
            <person name="Salvetti E."/>
            <person name="Wrobel A."/>
            <person name="Rasinkangas P."/>
            <person name="Parkhill J."/>
            <person name="Rea M.C."/>
            <person name="O'Sullivan O."/>
            <person name="Ritari J."/>
            <person name="Douillard F.P."/>
            <person name="Paul Ross R."/>
            <person name="Yang R."/>
            <person name="Briner A.E."/>
            <person name="Felis G.E."/>
            <person name="de Vos W.M."/>
            <person name="Barrangou R."/>
            <person name="Klaenhammer T.R."/>
            <person name="Caufield P.W."/>
            <person name="Cui Y."/>
            <person name="Zhang H."/>
            <person name="O'Toole P.W."/>
        </authorList>
    </citation>
    <scope>NUCLEOTIDE SEQUENCE [LARGE SCALE GENOMIC DNA]</scope>
    <source>
        <strain evidence="2 3">DSM 18933</strain>
    </source>
</reference>
<name>A0A0R1WXS3_9LACO</name>
<gene>
    <name evidence="2" type="ORF">FC40_GL000149</name>
</gene>
<dbReference type="eggNOG" id="COG1388">
    <property type="taxonomic scope" value="Bacteria"/>
</dbReference>
<dbReference type="PATRIC" id="fig|1423755.3.peg.161"/>
<dbReference type="SUPFAM" id="SSF54106">
    <property type="entry name" value="LysM domain"/>
    <property type="match status" value="1"/>
</dbReference>
<evidence type="ECO:0000313" key="2">
    <source>
        <dbReference type="EMBL" id="KRM20347.1"/>
    </source>
</evidence>
<dbReference type="Gene3D" id="3.10.350.10">
    <property type="entry name" value="LysM domain"/>
    <property type="match status" value="1"/>
</dbReference>
<evidence type="ECO:0000313" key="3">
    <source>
        <dbReference type="Proteomes" id="UP000051054"/>
    </source>
</evidence>
<keyword evidence="3" id="KW-1185">Reference proteome</keyword>
<dbReference type="OrthoDB" id="2307551at2"/>
<dbReference type="EMBL" id="AZGD01000005">
    <property type="protein sequence ID" value="KRM20347.1"/>
    <property type="molecule type" value="Genomic_DNA"/>
</dbReference>
<feature type="domain" description="LysM" evidence="1">
    <location>
        <begin position="96"/>
        <end position="139"/>
    </location>
</feature>
<evidence type="ECO:0000259" key="1">
    <source>
        <dbReference type="PROSITE" id="PS51782"/>
    </source>
</evidence>
<dbReference type="RefSeq" id="WP_025022386.1">
    <property type="nucleotide sequence ID" value="NZ_AZGD01000005.1"/>
</dbReference>
<dbReference type="InterPro" id="IPR018392">
    <property type="entry name" value="LysM"/>
</dbReference>
<organism evidence="2 3">
    <name type="scientific">Ligilactobacillus hayakitensis DSM 18933 = JCM 14209</name>
    <dbReference type="NCBI Taxonomy" id="1423755"/>
    <lineage>
        <taxon>Bacteria</taxon>
        <taxon>Bacillati</taxon>
        <taxon>Bacillota</taxon>
        <taxon>Bacilli</taxon>
        <taxon>Lactobacillales</taxon>
        <taxon>Lactobacillaceae</taxon>
        <taxon>Ligilactobacillus</taxon>
    </lineage>
</organism>
<comment type="caution">
    <text evidence="2">The sequence shown here is derived from an EMBL/GenBank/DDBJ whole genome shotgun (WGS) entry which is preliminary data.</text>
</comment>
<proteinExistence type="predicted"/>
<protein>
    <recommendedName>
        <fullName evidence="1">LysM domain-containing protein</fullName>
    </recommendedName>
</protein>
<dbReference type="SMART" id="SM00257">
    <property type="entry name" value="LysM"/>
    <property type="match status" value="1"/>
</dbReference>
<dbReference type="AlphaFoldDB" id="A0A0R1WXS3"/>
<dbReference type="Proteomes" id="UP000051054">
    <property type="component" value="Unassembled WGS sequence"/>
</dbReference>
<dbReference type="Pfam" id="PF01476">
    <property type="entry name" value="LysM"/>
    <property type="match status" value="1"/>
</dbReference>
<dbReference type="CDD" id="cd00118">
    <property type="entry name" value="LysM"/>
    <property type="match status" value="1"/>
</dbReference>
<dbReference type="PROSITE" id="PS51782">
    <property type="entry name" value="LYSM"/>
    <property type="match status" value="1"/>
</dbReference>